<dbReference type="EMBL" id="ML178834">
    <property type="protein sequence ID" value="TFK99259.1"/>
    <property type="molecule type" value="Genomic_DNA"/>
</dbReference>
<proteinExistence type="predicted"/>
<name>A0A5C3QDV1_9AGAR</name>
<sequence>MIVRSSMLYDALMRFIDHFVFAGWKPPVRFALDFVVAWRLAAAFVGNCIPSGTDKDRRSSSLSKLWNKTNAGLTSSVKTFVDGKSPAQGASAMFFAEHKLARCANSSCLNSPKPANISSDVRRARCRHTAP</sequence>
<reference evidence="1 2" key="1">
    <citation type="journal article" date="2019" name="Nat. Ecol. Evol.">
        <title>Megaphylogeny resolves global patterns of mushroom evolution.</title>
        <authorList>
            <person name="Varga T."/>
            <person name="Krizsan K."/>
            <person name="Foldi C."/>
            <person name="Dima B."/>
            <person name="Sanchez-Garcia M."/>
            <person name="Sanchez-Ramirez S."/>
            <person name="Szollosi G.J."/>
            <person name="Szarkandi J.G."/>
            <person name="Papp V."/>
            <person name="Albert L."/>
            <person name="Andreopoulos W."/>
            <person name="Angelini C."/>
            <person name="Antonin V."/>
            <person name="Barry K.W."/>
            <person name="Bougher N.L."/>
            <person name="Buchanan P."/>
            <person name="Buyck B."/>
            <person name="Bense V."/>
            <person name="Catcheside P."/>
            <person name="Chovatia M."/>
            <person name="Cooper J."/>
            <person name="Damon W."/>
            <person name="Desjardin D."/>
            <person name="Finy P."/>
            <person name="Geml J."/>
            <person name="Haridas S."/>
            <person name="Hughes K."/>
            <person name="Justo A."/>
            <person name="Karasinski D."/>
            <person name="Kautmanova I."/>
            <person name="Kiss B."/>
            <person name="Kocsube S."/>
            <person name="Kotiranta H."/>
            <person name="LaButti K.M."/>
            <person name="Lechner B.E."/>
            <person name="Liimatainen K."/>
            <person name="Lipzen A."/>
            <person name="Lukacs Z."/>
            <person name="Mihaltcheva S."/>
            <person name="Morgado L.N."/>
            <person name="Niskanen T."/>
            <person name="Noordeloos M.E."/>
            <person name="Ohm R.A."/>
            <person name="Ortiz-Santana B."/>
            <person name="Ovrebo C."/>
            <person name="Racz N."/>
            <person name="Riley R."/>
            <person name="Savchenko A."/>
            <person name="Shiryaev A."/>
            <person name="Soop K."/>
            <person name="Spirin V."/>
            <person name="Szebenyi C."/>
            <person name="Tomsovsky M."/>
            <person name="Tulloss R.E."/>
            <person name="Uehling J."/>
            <person name="Grigoriev I.V."/>
            <person name="Vagvolgyi C."/>
            <person name="Papp T."/>
            <person name="Martin F.M."/>
            <person name="Miettinen O."/>
            <person name="Hibbett D.S."/>
            <person name="Nagy L.G."/>
        </authorList>
    </citation>
    <scope>NUCLEOTIDE SEQUENCE [LARGE SCALE GENOMIC DNA]</scope>
    <source>
        <strain evidence="1 2">CBS 309.79</strain>
    </source>
</reference>
<evidence type="ECO:0000313" key="2">
    <source>
        <dbReference type="Proteomes" id="UP000305067"/>
    </source>
</evidence>
<gene>
    <name evidence="1" type="ORF">BDV98DRAFT_175651</name>
</gene>
<keyword evidence="2" id="KW-1185">Reference proteome</keyword>
<evidence type="ECO:0000313" key="1">
    <source>
        <dbReference type="EMBL" id="TFK99259.1"/>
    </source>
</evidence>
<accession>A0A5C3QDV1</accession>
<dbReference type="AlphaFoldDB" id="A0A5C3QDV1"/>
<dbReference type="Proteomes" id="UP000305067">
    <property type="component" value="Unassembled WGS sequence"/>
</dbReference>
<protein>
    <submittedName>
        <fullName evidence="1">Uncharacterized protein</fullName>
    </submittedName>
</protein>
<organism evidence="1 2">
    <name type="scientific">Pterulicium gracile</name>
    <dbReference type="NCBI Taxonomy" id="1884261"/>
    <lineage>
        <taxon>Eukaryota</taxon>
        <taxon>Fungi</taxon>
        <taxon>Dikarya</taxon>
        <taxon>Basidiomycota</taxon>
        <taxon>Agaricomycotina</taxon>
        <taxon>Agaricomycetes</taxon>
        <taxon>Agaricomycetidae</taxon>
        <taxon>Agaricales</taxon>
        <taxon>Pleurotineae</taxon>
        <taxon>Pterulaceae</taxon>
        <taxon>Pterulicium</taxon>
    </lineage>
</organism>